<dbReference type="InterPro" id="IPR032173">
    <property type="entry name" value="DUF5007"/>
</dbReference>
<evidence type="ECO:0000313" key="1">
    <source>
        <dbReference type="EMBL" id="MCD2422690.1"/>
    </source>
</evidence>
<organism evidence="1 2">
    <name type="scientific">Niabella pedocola</name>
    <dbReference type="NCBI Taxonomy" id="1752077"/>
    <lineage>
        <taxon>Bacteria</taxon>
        <taxon>Pseudomonadati</taxon>
        <taxon>Bacteroidota</taxon>
        <taxon>Chitinophagia</taxon>
        <taxon>Chitinophagales</taxon>
        <taxon>Chitinophagaceae</taxon>
        <taxon>Niabella</taxon>
    </lineage>
</organism>
<protein>
    <submittedName>
        <fullName evidence="1">DUF5007 domain-containing protein</fullName>
    </submittedName>
</protein>
<gene>
    <name evidence="1" type="ORF">LQ567_07955</name>
</gene>
<sequence>MRYLYLLICFGVAGLLLLISSCKKDFPEDRDSIDPLATFTRTFYDPTLGRNTVFSDNFNGANSSQPLEFTMLNLRRYNGDPAPELTDSIYPIWVWKDGGAYTGKETSLAEIENKRKIENHRVFEIRQHSGQLVTWSGMDLSHIRSQPDSGYKFDVKVSNSGGLNYYYNLRFMPRKAIPYAPSNYNPETGMTTGPAVSYPTNGISLSNVQRLKDGLGMQESEVDVYFTKKGTGNSLTFKFLDSAFAPINPRLFNTTDWPGLVHGFDMKLTDTAVVYQVAYPIPLGPIPTKYTNAAATRAAVTFSYYRKGTAGFGYVCALVFNYAIYEKGDWEIAFQFRNSSPKFSND</sequence>
<accession>A0ABS8PNM4</accession>
<dbReference type="PROSITE" id="PS51257">
    <property type="entry name" value="PROKAR_LIPOPROTEIN"/>
    <property type="match status" value="1"/>
</dbReference>
<dbReference type="RefSeq" id="WP_231003927.1">
    <property type="nucleotide sequence ID" value="NZ_JAJNEC010000005.1"/>
</dbReference>
<reference evidence="1 2" key="1">
    <citation type="submission" date="2021-11" db="EMBL/GenBank/DDBJ databases">
        <title>Genomic of Niabella pedocola.</title>
        <authorList>
            <person name="Wu T."/>
        </authorList>
    </citation>
    <scope>NUCLEOTIDE SEQUENCE [LARGE SCALE GENOMIC DNA]</scope>
    <source>
        <strain evidence="1 2">JCM 31011</strain>
    </source>
</reference>
<proteinExistence type="predicted"/>
<evidence type="ECO:0000313" key="2">
    <source>
        <dbReference type="Proteomes" id="UP001199816"/>
    </source>
</evidence>
<comment type="caution">
    <text evidence="1">The sequence shown here is derived from an EMBL/GenBank/DDBJ whole genome shotgun (WGS) entry which is preliminary data.</text>
</comment>
<keyword evidence="2" id="KW-1185">Reference proteome</keyword>
<dbReference type="Pfam" id="PF16398">
    <property type="entry name" value="DUF5007"/>
    <property type="match status" value="1"/>
</dbReference>
<name>A0ABS8PNM4_9BACT</name>
<dbReference type="EMBL" id="JAJNEC010000005">
    <property type="protein sequence ID" value="MCD2422690.1"/>
    <property type="molecule type" value="Genomic_DNA"/>
</dbReference>
<dbReference type="Proteomes" id="UP001199816">
    <property type="component" value="Unassembled WGS sequence"/>
</dbReference>